<dbReference type="EMBL" id="APJX01000005">
    <property type="protein sequence ID" value="EMS79209.1"/>
    <property type="molecule type" value="Genomic_DNA"/>
</dbReference>
<gene>
    <name evidence="1" type="ORF">Dpo_5c01320</name>
</gene>
<comment type="caution">
    <text evidence="1">The sequence shown here is derived from an EMBL/GenBank/DDBJ whole genome shotgun (WGS) entry which is preliminary data.</text>
</comment>
<keyword evidence="2" id="KW-1185">Reference proteome</keyword>
<sequence>MTTSLQLIEQIRTALANDTAVTAWCVEHFGKPHTVFIDVDERHPPDPSTDYPAIVVTGLSQVRGDSHRDLAWELEIGVGVVNEEIVESGNTKTMTGFCQAETLRELAENAIYRAGIGSVTTRAESGSASFFPLFISGSVIPITQLKSTRRAMPV</sequence>
<evidence type="ECO:0000313" key="1">
    <source>
        <dbReference type="EMBL" id="EMS79209.1"/>
    </source>
</evidence>
<accession>S0G199</accession>
<reference evidence="1 2" key="1">
    <citation type="journal article" date="2013" name="Genome Announc.">
        <title>Draft Genome Sequence of Desulfotignum phosphitoxidans DSM 13687 Strain FiPS-3.</title>
        <authorList>
            <person name="Poehlein A."/>
            <person name="Daniel R."/>
            <person name="Simeonova D.D."/>
        </authorList>
    </citation>
    <scope>NUCLEOTIDE SEQUENCE [LARGE SCALE GENOMIC DNA]</scope>
    <source>
        <strain evidence="1 2">DSM 13687</strain>
    </source>
</reference>
<proteinExistence type="predicted"/>
<name>S0G199_9BACT</name>
<evidence type="ECO:0000313" key="2">
    <source>
        <dbReference type="Proteomes" id="UP000014216"/>
    </source>
</evidence>
<dbReference type="Proteomes" id="UP000014216">
    <property type="component" value="Unassembled WGS sequence"/>
</dbReference>
<dbReference type="RefSeq" id="WP_006966297.1">
    <property type="nucleotide sequence ID" value="NZ_APJX01000005.1"/>
</dbReference>
<dbReference type="AlphaFoldDB" id="S0G199"/>
<dbReference type="PATRIC" id="fig|1286635.3.peg.2604"/>
<organism evidence="1 2">
    <name type="scientific">Desulfotignum phosphitoxidans DSM 13687</name>
    <dbReference type="NCBI Taxonomy" id="1286635"/>
    <lineage>
        <taxon>Bacteria</taxon>
        <taxon>Pseudomonadati</taxon>
        <taxon>Thermodesulfobacteriota</taxon>
        <taxon>Desulfobacteria</taxon>
        <taxon>Desulfobacterales</taxon>
        <taxon>Desulfobacteraceae</taxon>
        <taxon>Desulfotignum</taxon>
    </lineage>
</organism>
<protein>
    <recommendedName>
        <fullName evidence="3">Phage protein</fullName>
    </recommendedName>
</protein>
<evidence type="ECO:0008006" key="3">
    <source>
        <dbReference type="Google" id="ProtNLM"/>
    </source>
</evidence>
<dbReference type="OrthoDB" id="9934940at2"/>